<dbReference type="PROSITE" id="PS50157">
    <property type="entry name" value="ZINC_FINGER_C2H2_2"/>
    <property type="match status" value="1"/>
</dbReference>
<evidence type="ECO:0000313" key="5">
    <source>
        <dbReference type="Proteomes" id="UP001201163"/>
    </source>
</evidence>
<keyword evidence="1" id="KW-0479">Metal-binding</keyword>
<proteinExistence type="predicted"/>
<dbReference type="Gene3D" id="3.30.160.60">
    <property type="entry name" value="Classic Zinc Finger"/>
    <property type="match status" value="1"/>
</dbReference>
<dbReference type="PROSITE" id="PS00028">
    <property type="entry name" value="ZINC_FINGER_C2H2_1"/>
    <property type="match status" value="1"/>
</dbReference>
<evidence type="ECO:0000256" key="1">
    <source>
        <dbReference type="PROSITE-ProRule" id="PRU00042"/>
    </source>
</evidence>
<protein>
    <recommendedName>
        <fullName evidence="3">C2H2-type domain-containing protein</fullName>
    </recommendedName>
</protein>
<reference evidence="4" key="1">
    <citation type="submission" date="2022-01" db="EMBL/GenBank/DDBJ databases">
        <title>Comparative genomics reveals a dynamic genome evolution in the ectomycorrhizal milk-cap (Lactarius) mushrooms.</title>
        <authorList>
            <consortium name="DOE Joint Genome Institute"/>
            <person name="Lebreton A."/>
            <person name="Tang N."/>
            <person name="Kuo A."/>
            <person name="LaButti K."/>
            <person name="Drula E."/>
            <person name="Barry K."/>
            <person name="Clum A."/>
            <person name="Lipzen A."/>
            <person name="Mousain D."/>
            <person name="Ng V."/>
            <person name="Wang R."/>
            <person name="Wang X."/>
            <person name="Dai Y."/>
            <person name="Henrissat B."/>
            <person name="Grigoriev I.V."/>
            <person name="Guerin-Laguette A."/>
            <person name="Yu F."/>
            <person name="Martin F.M."/>
        </authorList>
    </citation>
    <scope>NUCLEOTIDE SEQUENCE</scope>
    <source>
        <strain evidence="4">QP</strain>
    </source>
</reference>
<dbReference type="EMBL" id="JAKELL010000021">
    <property type="protein sequence ID" value="KAH8992644.1"/>
    <property type="molecule type" value="Genomic_DNA"/>
</dbReference>
<sequence>MGDQYTSPLRLEVPGDLLVQVEVHPAPSTARSDAPHSWAPCPPHSPWWKYIAQVYGQDTPSIILDVPSPGTVWPQSVIGPTTRSPVLSQSQISAKPPLTFPPEIFDASFGNQAVAITDRHARARHNQHIAIQEEQTQLTRCQHLEQGVGSSAPECNIQLCFPRSSANIFSRDVWRRQVPQQQWEGLKAARQDLDPDSTRNSENRSKAPREVHHCINCSKAYRRHQDLKRHTRDKHEWQRKCPFCRARWSRPERIRTHLMKKHESRLTKDQQQEIRFLRGRDDTIRFLEKYGKQGTSSGEWWRDYGIEMMRSEVHGLCF</sequence>
<dbReference type="GO" id="GO:0008270">
    <property type="term" value="F:zinc ion binding"/>
    <property type="evidence" value="ECO:0007669"/>
    <property type="project" value="UniProtKB-KW"/>
</dbReference>
<dbReference type="Proteomes" id="UP001201163">
    <property type="component" value="Unassembled WGS sequence"/>
</dbReference>
<dbReference type="AlphaFoldDB" id="A0AAD4QE51"/>
<keyword evidence="1" id="KW-0862">Zinc</keyword>
<evidence type="ECO:0000256" key="2">
    <source>
        <dbReference type="SAM" id="MobiDB-lite"/>
    </source>
</evidence>
<dbReference type="SMART" id="SM00355">
    <property type="entry name" value="ZnF_C2H2"/>
    <property type="match status" value="2"/>
</dbReference>
<gene>
    <name evidence="4" type="ORF">EDB92DRAFT_1856653</name>
</gene>
<accession>A0AAD4QE51</accession>
<dbReference type="InterPro" id="IPR013087">
    <property type="entry name" value="Znf_C2H2_type"/>
</dbReference>
<comment type="caution">
    <text evidence="4">The sequence shown here is derived from an EMBL/GenBank/DDBJ whole genome shotgun (WGS) entry which is preliminary data.</text>
</comment>
<evidence type="ECO:0000313" key="4">
    <source>
        <dbReference type="EMBL" id="KAH8992644.1"/>
    </source>
</evidence>
<keyword evidence="1" id="KW-0863">Zinc-finger</keyword>
<evidence type="ECO:0000259" key="3">
    <source>
        <dbReference type="PROSITE" id="PS50157"/>
    </source>
</evidence>
<feature type="domain" description="C2H2-type" evidence="3">
    <location>
        <begin position="212"/>
        <end position="240"/>
    </location>
</feature>
<name>A0AAD4QE51_9AGAM</name>
<organism evidence="4 5">
    <name type="scientific">Lactarius akahatsu</name>
    <dbReference type="NCBI Taxonomy" id="416441"/>
    <lineage>
        <taxon>Eukaryota</taxon>
        <taxon>Fungi</taxon>
        <taxon>Dikarya</taxon>
        <taxon>Basidiomycota</taxon>
        <taxon>Agaricomycotina</taxon>
        <taxon>Agaricomycetes</taxon>
        <taxon>Russulales</taxon>
        <taxon>Russulaceae</taxon>
        <taxon>Lactarius</taxon>
    </lineage>
</organism>
<keyword evidence="5" id="KW-1185">Reference proteome</keyword>
<feature type="region of interest" description="Disordered" evidence="2">
    <location>
        <begin position="188"/>
        <end position="209"/>
    </location>
</feature>